<accession>A0A1G8C7C4</accession>
<dbReference type="Proteomes" id="UP000199009">
    <property type="component" value="Chromosome I"/>
</dbReference>
<keyword evidence="2" id="KW-1133">Transmembrane helix</keyword>
<organism evidence="5 6">
    <name type="scientific">Microbacterium pygmaeum</name>
    <dbReference type="NCBI Taxonomy" id="370764"/>
    <lineage>
        <taxon>Bacteria</taxon>
        <taxon>Bacillati</taxon>
        <taxon>Actinomycetota</taxon>
        <taxon>Actinomycetes</taxon>
        <taxon>Micrococcales</taxon>
        <taxon>Microbacteriaceae</taxon>
        <taxon>Microbacterium</taxon>
    </lineage>
</organism>
<feature type="domain" description="YncI copper-binding" evidence="4">
    <location>
        <begin position="39"/>
        <end position="171"/>
    </location>
</feature>
<feature type="region of interest" description="Disordered" evidence="1">
    <location>
        <begin position="180"/>
        <end position="204"/>
    </location>
</feature>
<feature type="chain" id="PRO_5009243113" evidence="3">
    <location>
        <begin position="32"/>
        <end position="245"/>
    </location>
</feature>
<dbReference type="RefSeq" id="WP_091491801.1">
    <property type="nucleotide sequence ID" value="NZ_LT629692.1"/>
</dbReference>
<evidence type="ECO:0000256" key="2">
    <source>
        <dbReference type="SAM" id="Phobius"/>
    </source>
</evidence>
<evidence type="ECO:0000313" key="5">
    <source>
        <dbReference type="EMBL" id="SDH41416.1"/>
    </source>
</evidence>
<evidence type="ECO:0000256" key="1">
    <source>
        <dbReference type="SAM" id="MobiDB-lite"/>
    </source>
</evidence>
<proteinExistence type="predicted"/>
<dbReference type="AlphaFoldDB" id="A0A1G8C7C4"/>
<keyword evidence="2" id="KW-0812">Transmembrane</keyword>
<feature type="compositionally biased region" description="Basic and acidic residues" evidence="1">
    <location>
        <begin position="180"/>
        <end position="191"/>
    </location>
</feature>
<evidence type="ECO:0000313" key="6">
    <source>
        <dbReference type="Proteomes" id="UP000199009"/>
    </source>
</evidence>
<keyword evidence="3" id="KW-0732">Signal</keyword>
<dbReference type="STRING" id="370764.SAMN04489810_3001"/>
<dbReference type="OrthoDB" id="9810871at2"/>
<keyword evidence="6" id="KW-1185">Reference proteome</keyword>
<feature type="transmembrane region" description="Helical" evidence="2">
    <location>
        <begin position="213"/>
        <end position="234"/>
    </location>
</feature>
<dbReference type="Pfam" id="PF07987">
    <property type="entry name" value="DUF1775"/>
    <property type="match status" value="1"/>
</dbReference>
<dbReference type="Gene3D" id="2.60.40.2230">
    <property type="entry name" value="Uncharacterised protein YcnI-like PF07987, DUF1775"/>
    <property type="match status" value="1"/>
</dbReference>
<dbReference type="InterPro" id="IPR012533">
    <property type="entry name" value="YcnI-copper_dom"/>
</dbReference>
<evidence type="ECO:0000256" key="3">
    <source>
        <dbReference type="SAM" id="SignalP"/>
    </source>
</evidence>
<protein>
    <submittedName>
        <fullName evidence="5">Uncharacterized protein YcnI</fullName>
    </submittedName>
</protein>
<dbReference type="InterPro" id="IPR038507">
    <property type="entry name" value="YcnI-like_sf"/>
</dbReference>
<dbReference type="EMBL" id="LT629692">
    <property type="protein sequence ID" value="SDH41416.1"/>
    <property type="molecule type" value="Genomic_DNA"/>
</dbReference>
<name>A0A1G8C7C4_9MICO</name>
<dbReference type="InterPro" id="IPR006311">
    <property type="entry name" value="TAT_signal"/>
</dbReference>
<dbReference type="PROSITE" id="PS51318">
    <property type="entry name" value="TAT"/>
    <property type="match status" value="1"/>
</dbReference>
<sequence>MTTTETTPARRARRTGTVSAGLALAAGLVLAAPLAASAHVTVSPDEASAGDSAVLTFAFSHGCEQSPTSSLTIDVPDGVASIAPQIEPGWSIQRLGGNEGIPDQIVFTADAPVESGLRATVTIQVNFSEDVAGDTVAFPVVQTCVDGKTEWTQIAEEGEDPHDLDAPAPTVLVAASTMGDHRGGAPAAHDESADDTAGQAATVDASAADPTPIVLGAAGLALGVAALAVAIIALRRTRSRMLPRN</sequence>
<feature type="signal peptide" evidence="3">
    <location>
        <begin position="1"/>
        <end position="31"/>
    </location>
</feature>
<gene>
    <name evidence="5" type="ORF">SAMN04489810_3001</name>
</gene>
<evidence type="ECO:0000259" key="4">
    <source>
        <dbReference type="Pfam" id="PF07987"/>
    </source>
</evidence>
<reference evidence="5 6" key="1">
    <citation type="submission" date="2016-10" db="EMBL/GenBank/DDBJ databases">
        <authorList>
            <person name="de Groot N.N."/>
        </authorList>
    </citation>
    <scope>NUCLEOTIDE SEQUENCE [LARGE SCALE GENOMIC DNA]</scope>
    <source>
        <strain evidence="5 6">DSM 23142</strain>
    </source>
</reference>
<keyword evidence="2" id="KW-0472">Membrane</keyword>